<comment type="function">
    <text evidence="11">Splits internally a 1,3-beta-glucan molecule and transfers the newly generated reducing end (the donor) to the non-reducing end of another 1,3-beta-glucan molecule (the acceptor) forming a 1,3-beta linkage, resulting in the elongation of 1,3-beta-glucan chains in the cell wall.</text>
</comment>
<comment type="similarity">
    <text evidence="9 10">Belongs to the glutamine synthetase family.</text>
</comment>
<dbReference type="InterPro" id="IPR012946">
    <property type="entry name" value="X8"/>
</dbReference>
<dbReference type="InterPro" id="IPR006680">
    <property type="entry name" value="Amidohydro-rel"/>
</dbReference>
<dbReference type="InterPro" id="IPR036651">
    <property type="entry name" value="Gln_synt_N_sf"/>
</dbReference>
<dbReference type="InterPro" id="IPR017853">
    <property type="entry name" value="GH"/>
</dbReference>
<dbReference type="SMART" id="SM01230">
    <property type="entry name" value="Gln-synt_C"/>
    <property type="match status" value="1"/>
</dbReference>
<dbReference type="Gene3D" id="3.20.20.80">
    <property type="entry name" value="Glycosidases"/>
    <property type="match status" value="1"/>
</dbReference>
<keyword evidence="7" id="KW-0325">Glycoprotein</keyword>
<dbReference type="GO" id="GO:0006542">
    <property type="term" value="P:glutamine biosynthetic process"/>
    <property type="evidence" value="ECO:0007669"/>
    <property type="project" value="InterPro"/>
</dbReference>
<dbReference type="Pfam" id="PF03198">
    <property type="entry name" value="Glyco_hydro_72"/>
    <property type="match status" value="1"/>
</dbReference>
<evidence type="ECO:0000256" key="5">
    <source>
        <dbReference type="ARBA" id="ARBA00023136"/>
    </source>
</evidence>
<proteinExistence type="inferred from homology"/>
<organism evidence="14 15">
    <name type="scientific">Pyrenophora seminiperda CCB06</name>
    <dbReference type="NCBI Taxonomy" id="1302712"/>
    <lineage>
        <taxon>Eukaryota</taxon>
        <taxon>Fungi</taxon>
        <taxon>Dikarya</taxon>
        <taxon>Ascomycota</taxon>
        <taxon>Pezizomycotina</taxon>
        <taxon>Dothideomycetes</taxon>
        <taxon>Pleosporomycetidae</taxon>
        <taxon>Pleosporales</taxon>
        <taxon>Pleosporineae</taxon>
        <taxon>Pleosporaceae</taxon>
        <taxon>Pyrenophora</taxon>
    </lineage>
</organism>
<evidence type="ECO:0000256" key="11">
    <source>
        <dbReference type="RuleBase" id="RU361209"/>
    </source>
</evidence>
<dbReference type="Pfam" id="PF00120">
    <property type="entry name" value="Gln-synt_C"/>
    <property type="match status" value="1"/>
</dbReference>
<gene>
    <name evidence="14" type="ORF">GMOD_00000292</name>
</gene>
<name>A0A3M7M6Y7_9PLEO</name>
<keyword evidence="6" id="KW-1015">Disulfide bond</keyword>
<dbReference type="Gene3D" id="3.30.590.10">
    <property type="entry name" value="Glutamine synthetase/guanido kinase, catalytic domain"/>
    <property type="match status" value="1"/>
</dbReference>
<dbReference type="SUPFAM" id="SSF51445">
    <property type="entry name" value="(Trans)glycosidases"/>
    <property type="match status" value="1"/>
</dbReference>
<evidence type="ECO:0000256" key="9">
    <source>
        <dbReference type="PROSITE-ProRule" id="PRU01331"/>
    </source>
</evidence>
<dbReference type="GO" id="GO:0004356">
    <property type="term" value="F:glutamine synthetase activity"/>
    <property type="evidence" value="ECO:0007669"/>
    <property type="project" value="InterPro"/>
</dbReference>
<dbReference type="GO" id="GO:0031505">
    <property type="term" value="P:fungal-type cell wall organization"/>
    <property type="evidence" value="ECO:0007669"/>
    <property type="project" value="TreeGrafter"/>
</dbReference>
<evidence type="ECO:0000256" key="7">
    <source>
        <dbReference type="ARBA" id="ARBA00023180"/>
    </source>
</evidence>
<evidence type="ECO:0000256" key="1">
    <source>
        <dbReference type="ARBA" id="ARBA00004609"/>
    </source>
</evidence>
<dbReference type="InterPro" id="IPR014746">
    <property type="entry name" value="Gln_synth/guanido_kin_cat_dom"/>
</dbReference>
<comment type="subcellular location">
    <subcellularLocation>
        <location evidence="1 11">Cell membrane</location>
        <topology evidence="1 11">Lipid-anchor</topology>
        <topology evidence="1 11">GPI-anchor</topology>
    </subcellularLocation>
</comment>
<dbReference type="GO" id="GO:0042124">
    <property type="term" value="F:1,3-beta-glucanosyltransferase activity"/>
    <property type="evidence" value="ECO:0007669"/>
    <property type="project" value="TreeGrafter"/>
</dbReference>
<dbReference type="InterPro" id="IPR008146">
    <property type="entry name" value="Gln_synth_cat_dom"/>
</dbReference>
<dbReference type="SUPFAM" id="SSF51556">
    <property type="entry name" value="Metallo-dependent hydrolases"/>
    <property type="match status" value="1"/>
</dbReference>
<feature type="domain" description="GS catalytic" evidence="13">
    <location>
        <begin position="998"/>
        <end position="1314"/>
    </location>
</feature>
<dbReference type="SUPFAM" id="SSF55931">
    <property type="entry name" value="Glutamine synthetase/guanido kinase"/>
    <property type="match status" value="1"/>
</dbReference>
<sequence length="1314" mass="147436">MKASSTDGIDITDPLADGAACKRDIAQLTKLQTNTIRVYAIDPTKDHSDCMSQLAAAGIYVVSDLSEPGLSINRDDPGWTVELYNRYTSVVDEMMKYDNTLGFFAGNEVSNQPNNTIASAFVKAAVRDTKAYIKSKNYREIGVGYATNDDAAIRENMANYFDCGDSSSSIDFWGYNIYSWCGDSSFTKSGYDVQTKNFEKYNVPVFFAEYGCNTPRPRKFTEVGAIYGSQMTGVWSGAIVYMYFEEENQFGLASISNGKVQTNEDFDNLSKQIAKATPVGVKMANYNPTNTAAASCPSPTPGKWEAVSDPLPPVANANLCSCMMETLSCEVTNSTKESDYGAIFGFICGLKDGKYCAGINKNATTGPYGQCRLENFIFNYLRAFLVEAQGSGNASAASTRLTIDQLRHVVNNYPIIDNHAHNLILPSHINTIPFETITTEAQGRALRDTFKSLSHLRAAGQLRQLYECAEDADWEDILEQRIEWLRSNSERLHERCFENVHALLIDDGLAAPDQVFPYEYHDRYTRAPTRRIVRIEAVAERLMENLVRDASEDDLAKTKFLPKTWTNFTDDFEREIQDAIEDENVAGFKSVVCYRTGLDVEPDYEQAAKMVGHPFERYVKSCVRKRIYRIEKKPLNDYLVLRTLEILSERLPHSDSLAKPFQLHTGLGDNDISLLEANPSFLQPLIENYPQVPFVLLHSAYPYTREAGYLATVYRHVYLDIGEVFPMISRDGQTAVLRQAMELVPGSKLLYSSDGHWFPETFWLANAQFREVWLDILIEYIKKGDLTPQQAIGMTKDIMFNNANALYDLRYEATFDETIQVPPKQLTYNTKPNVASPFRSPAVTPGPSRGLYSQPPASDRQTLSPPVSPYAQPAFPPPPKVPQVYDVEKLDYFMEQNPNVKFVYVQWLDYMATMRTRIVPIKEFTRMISEGERISIAQGNTGTLQNDHTTPVVNSTGQIYVEPDLRSLRRTHNKDPLPAATVLSYWRSEAGAPLPSDPRNNLEILINELQYNHATTLLIGFEIEVTFLSRNPPSTSTKSSQADPYSPLTKEHAWGTLTPSQWLQLPFLSEIVLALEEMEIDVQQFHAESGKGQYEFVLPPQPPLLAVDTLIQARQVIAQMASLHGLRATLHPKPFEGIGTAAHVHVSLHPPDRDVEFFVGGVLKHLPALCAFSMPEEVAWGTQNRETPLRRINPGHWELRSIDGLANIYFALSAILGAGLLGLASAPTVAADLPRDLPVNPASLNEHELAEYGVTRKMPREVFEALVALEKDAEFREALPGALVESYLMMKREELRMLGAMPEAERRVFLIERY</sequence>
<keyword evidence="4" id="KW-0732">Signal</keyword>
<dbReference type="EMBL" id="KE747824">
    <property type="protein sequence ID" value="RMZ70228.1"/>
    <property type="molecule type" value="Genomic_DNA"/>
</dbReference>
<keyword evidence="8 11" id="KW-0449">Lipoprotein</keyword>
<evidence type="ECO:0000256" key="12">
    <source>
        <dbReference type="SAM" id="MobiDB-lite"/>
    </source>
</evidence>
<dbReference type="InterPro" id="IPR032466">
    <property type="entry name" value="Metal_Hydrolase"/>
</dbReference>
<keyword evidence="11" id="KW-0808">Transferase</keyword>
<dbReference type="FunFam" id="3.20.20.80:FF:000038">
    <property type="entry name" value="1,3-beta-glucanosyltransferase"/>
    <property type="match status" value="1"/>
</dbReference>
<accession>A0A3M7M6Y7</accession>
<dbReference type="Gene3D" id="1.20.58.1040">
    <property type="match status" value="1"/>
</dbReference>
<evidence type="ECO:0000256" key="4">
    <source>
        <dbReference type="ARBA" id="ARBA00022729"/>
    </source>
</evidence>
<comment type="similarity">
    <text evidence="2 11">Belongs to the glycosyl hydrolase 72 family.</text>
</comment>
<keyword evidence="15" id="KW-1185">Reference proteome</keyword>
<evidence type="ECO:0000256" key="3">
    <source>
        <dbReference type="ARBA" id="ARBA00022622"/>
    </source>
</evidence>
<keyword evidence="5 11" id="KW-0472">Membrane</keyword>
<dbReference type="EC" id="2.4.1.-" evidence="11"/>
<evidence type="ECO:0000256" key="8">
    <source>
        <dbReference type="ARBA" id="ARBA00023288"/>
    </source>
</evidence>
<protein>
    <recommendedName>
        <fullName evidence="11">1,3-beta-glucanosyltransferase</fullName>
        <ecNumber evidence="11">2.4.1.-</ecNumber>
    </recommendedName>
</protein>
<reference evidence="14 15" key="1">
    <citation type="journal article" date="2014" name="PLoS ONE">
        <title>De novo Genome Assembly of the Fungal Plant Pathogen Pyrenophora semeniperda.</title>
        <authorList>
            <person name="Soliai M.M."/>
            <person name="Meyer S.E."/>
            <person name="Udall J.A."/>
            <person name="Elzinga D.E."/>
            <person name="Hermansen R.A."/>
            <person name="Bodily P.M."/>
            <person name="Hart A.A."/>
            <person name="Coleman C.E."/>
        </authorList>
    </citation>
    <scope>NUCLEOTIDE SEQUENCE [LARGE SCALE GENOMIC DNA]</scope>
    <source>
        <strain evidence="14 15">CCB06</strain>
        <tissue evidence="14">Mycelium</tissue>
    </source>
</reference>
<dbReference type="Proteomes" id="UP000265663">
    <property type="component" value="Unassembled WGS sequence"/>
</dbReference>
<dbReference type="PANTHER" id="PTHR31468">
    <property type="entry name" value="1,3-BETA-GLUCANOSYLTRANSFERASE GAS1"/>
    <property type="match status" value="1"/>
</dbReference>
<evidence type="ECO:0000256" key="6">
    <source>
        <dbReference type="ARBA" id="ARBA00023157"/>
    </source>
</evidence>
<evidence type="ECO:0000259" key="13">
    <source>
        <dbReference type="PROSITE" id="PS51987"/>
    </source>
</evidence>
<dbReference type="GO" id="GO:0098552">
    <property type="term" value="C:side of membrane"/>
    <property type="evidence" value="ECO:0007669"/>
    <property type="project" value="UniProtKB-KW"/>
</dbReference>
<feature type="region of interest" description="Disordered" evidence="12">
    <location>
        <begin position="828"/>
        <end position="878"/>
    </location>
</feature>
<evidence type="ECO:0000313" key="15">
    <source>
        <dbReference type="Proteomes" id="UP000265663"/>
    </source>
</evidence>
<feature type="compositionally biased region" description="Polar residues" evidence="12">
    <location>
        <begin position="855"/>
        <end position="864"/>
    </location>
</feature>
<keyword evidence="3 11" id="KW-0336">GPI-anchor</keyword>
<dbReference type="Pfam" id="PF04909">
    <property type="entry name" value="Amidohydro_2"/>
    <property type="match status" value="1"/>
</dbReference>
<dbReference type="GO" id="GO:0071970">
    <property type="term" value="P:fungal-type cell wall (1-&gt;3)-beta-D-glucan biosynthetic process"/>
    <property type="evidence" value="ECO:0007669"/>
    <property type="project" value="TreeGrafter"/>
</dbReference>
<dbReference type="InterPro" id="IPR004886">
    <property type="entry name" value="Glucanosyltransferase"/>
</dbReference>
<evidence type="ECO:0000313" key="14">
    <source>
        <dbReference type="EMBL" id="RMZ70228.1"/>
    </source>
</evidence>
<dbReference type="PROSITE" id="PS51987">
    <property type="entry name" value="GS_CATALYTIC"/>
    <property type="match status" value="1"/>
</dbReference>
<dbReference type="GO" id="GO:0005886">
    <property type="term" value="C:plasma membrane"/>
    <property type="evidence" value="ECO:0007669"/>
    <property type="project" value="UniProtKB-SubCell"/>
</dbReference>
<dbReference type="Pfam" id="PF07983">
    <property type="entry name" value="X8"/>
    <property type="match status" value="1"/>
</dbReference>
<dbReference type="PANTHER" id="PTHR31468:SF2">
    <property type="entry name" value="1,3-BETA-GLUCANOSYLTRANSFERASE GAS1"/>
    <property type="match status" value="1"/>
</dbReference>
<evidence type="ECO:0000256" key="2">
    <source>
        <dbReference type="ARBA" id="ARBA00007528"/>
    </source>
</evidence>
<evidence type="ECO:0000256" key="10">
    <source>
        <dbReference type="RuleBase" id="RU000384"/>
    </source>
</evidence>
<dbReference type="Gene3D" id="3.10.20.70">
    <property type="entry name" value="Glutamine synthetase, N-terminal domain"/>
    <property type="match status" value="1"/>
</dbReference>
<dbReference type="OrthoDB" id="3364440at2759"/>
<dbReference type="GO" id="GO:0016787">
    <property type="term" value="F:hydrolase activity"/>
    <property type="evidence" value="ECO:0007669"/>
    <property type="project" value="InterPro"/>
</dbReference>
<dbReference type="Gene3D" id="3.20.20.140">
    <property type="entry name" value="Metal-dependent hydrolases"/>
    <property type="match status" value="1"/>
</dbReference>